<gene>
    <name evidence="2" type="ORF">JQ615_33680</name>
</gene>
<feature type="domain" description="ChrR-like cupin" evidence="1">
    <location>
        <begin position="8"/>
        <end position="113"/>
    </location>
</feature>
<dbReference type="InterPro" id="IPR011051">
    <property type="entry name" value="RmlC_Cupin_sf"/>
</dbReference>
<dbReference type="SUPFAM" id="SSF51182">
    <property type="entry name" value="RmlC-like cupins"/>
    <property type="match status" value="1"/>
</dbReference>
<sequence length="135" mass="14546">MNSDEVFSIDTNRTAWETLNIPELDANILAKPLVVDGVQGMTVSKVCYKAGFTNVSHWHSCAHGMYVLDGILVTSAGSFGPGSFVWFPEGTTMFHGAQIDNDVTFLFITNKPFDIHYTHLTGDGADTAAAAFGAL</sequence>
<dbReference type="Gene3D" id="2.60.120.10">
    <property type="entry name" value="Jelly Rolls"/>
    <property type="match status" value="1"/>
</dbReference>
<evidence type="ECO:0000313" key="2">
    <source>
        <dbReference type="EMBL" id="MBR0800331.1"/>
    </source>
</evidence>
<dbReference type="InterPro" id="IPR025979">
    <property type="entry name" value="ChrR-like_cupin_dom"/>
</dbReference>
<protein>
    <submittedName>
        <fullName evidence="2">DUF4437 domain-containing protein</fullName>
    </submittedName>
</protein>
<organism evidence="2 3">
    <name type="scientific">Bradyrhizobium jicamae</name>
    <dbReference type="NCBI Taxonomy" id="280332"/>
    <lineage>
        <taxon>Bacteria</taxon>
        <taxon>Pseudomonadati</taxon>
        <taxon>Pseudomonadota</taxon>
        <taxon>Alphaproteobacteria</taxon>
        <taxon>Hyphomicrobiales</taxon>
        <taxon>Nitrobacteraceae</taxon>
        <taxon>Bradyrhizobium</taxon>
    </lineage>
</organism>
<dbReference type="Pfam" id="PF12973">
    <property type="entry name" value="Cupin_7"/>
    <property type="match status" value="1"/>
</dbReference>
<keyword evidence="3" id="KW-1185">Reference proteome</keyword>
<evidence type="ECO:0000313" key="3">
    <source>
        <dbReference type="Proteomes" id="UP001315278"/>
    </source>
</evidence>
<accession>A0ABS5FU27</accession>
<comment type="caution">
    <text evidence="2">The sequence shown here is derived from an EMBL/GenBank/DDBJ whole genome shotgun (WGS) entry which is preliminary data.</text>
</comment>
<proteinExistence type="predicted"/>
<name>A0ABS5FU27_9BRAD</name>
<dbReference type="InterPro" id="IPR014710">
    <property type="entry name" value="RmlC-like_jellyroll"/>
</dbReference>
<dbReference type="RefSeq" id="WP_212494759.1">
    <property type="nucleotide sequence ID" value="NZ_JAFCJH010000052.1"/>
</dbReference>
<evidence type="ECO:0000259" key="1">
    <source>
        <dbReference type="Pfam" id="PF12973"/>
    </source>
</evidence>
<reference evidence="3" key="1">
    <citation type="journal article" date="2021" name="ISME J.">
        <title>Evolutionary origin and ecological implication of a unique nif island in free-living Bradyrhizobium lineages.</title>
        <authorList>
            <person name="Tao J."/>
        </authorList>
    </citation>
    <scope>NUCLEOTIDE SEQUENCE [LARGE SCALE GENOMIC DNA]</scope>
    <source>
        <strain evidence="3">SZCCT0434</strain>
    </source>
</reference>
<dbReference type="Proteomes" id="UP001315278">
    <property type="component" value="Unassembled WGS sequence"/>
</dbReference>
<dbReference type="EMBL" id="JAFCJH010000052">
    <property type="protein sequence ID" value="MBR0800331.1"/>
    <property type="molecule type" value="Genomic_DNA"/>
</dbReference>